<name>G3MB52_9CAUD</name>
<sequence>MMRLFSRKRPELKKVNYGTLFGEKKFVKGYQMIKDREFSDVEVRILLSMLGVALHRGDMKEFEAFLDEKKKAFEEMNKKDKVQ</sequence>
<reference evidence="1 2" key="1">
    <citation type="submission" date="2011-09" db="EMBL/GenBank/DDBJ databases">
        <authorList>
            <person name="Pope W.H."/>
            <person name="Pedulla M.L."/>
            <person name="Ford M.E."/>
            <person name="Peebles C.L."/>
            <person name="Hatfull G.H."/>
            <person name="Hendrix R.W."/>
        </authorList>
    </citation>
    <scope>NUCLEOTIDE SEQUENCE [LARGE SCALE GENOMIC DNA]</scope>
    <source>
        <strain evidence="1">G</strain>
    </source>
</reference>
<gene>
    <name evidence="1" type="primary">672</name>
    <name evidence="1" type="ORF">G_672</name>
</gene>
<dbReference type="KEGG" id="vg:18563880"/>
<keyword evidence="2" id="KW-1185">Reference proteome</keyword>
<protein>
    <submittedName>
        <fullName evidence="1">Gp672</fullName>
    </submittedName>
</protein>
<dbReference type="GeneID" id="18563880"/>
<dbReference type="Proteomes" id="UP000009273">
    <property type="component" value="Segment"/>
</dbReference>
<evidence type="ECO:0000313" key="1">
    <source>
        <dbReference type="EMBL" id="AEO93915.1"/>
    </source>
</evidence>
<dbReference type="EMBL" id="JN638751">
    <property type="protein sequence ID" value="AEO93915.1"/>
    <property type="molecule type" value="Genomic_DNA"/>
</dbReference>
<accession>G3MB52</accession>
<proteinExistence type="predicted"/>
<evidence type="ECO:0000313" key="2">
    <source>
        <dbReference type="Proteomes" id="UP000009273"/>
    </source>
</evidence>
<dbReference type="RefSeq" id="YP_009015964.1">
    <property type="nucleotide sequence ID" value="NC_023719.1"/>
</dbReference>
<organism evidence="1 2">
    <name type="scientific">Bacillus phage G</name>
    <dbReference type="NCBI Taxonomy" id="2884420"/>
    <lineage>
        <taxon>Viruses</taxon>
        <taxon>Duplodnaviria</taxon>
        <taxon>Heunggongvirae</taxon>
        <taxon>Uroviricota</taxon>
        <taxon>Caudoviricetes</taxon>
        <taxon>Donellivirus</taxon>
        <taxon>Donellivirus gee</taxon>
    </lineage>
</organism>